<gene>
    <name evidence="2" type="ORF">GQ55_2G366800</name>
</gene>
<sequence>MKRPNDLPKDSGNLVEFTLSIKDLENGKDKRSTGRYQFSNNVTYWGWRKFISLEDFKDASKGYLSKGKCCVEAKVAVAGPSKTE</sequence>
<dbReference type="CDD" id="cd00121">
    <property type="entry name" value="MATH"/>
    <property type="match status" value="1"/>
</dbReference>
<dbReference type="AlphaFoldDB" id="A0A2T7EWB8"/>
<organism evidence="2 3">
    <name type="scientific">Panicum hallii var. hallii</name>
    <dbReference type="NCBI Taxonomy" id="1504633"/>
    <lineage>
        <taxon>Eukaryota</taxon>
        <taxon>Viridiplantae</taxon>
        <taxon>Streptophyta</taxon>
        <taxon>Embryophyta</taxon>
        <taxon>Tracheophyta</taxon>
        <taxon>Spermatophyta</taxon>
        <taxon>Magnoliopsida</taxon>
        <taxon>Liliopsida</taxon>
        <taxon>Poales</taxon>
        <taxon>Poaceae</taxon>
        <taxon>PACMAD clade</taxon>
        <taxon>Panicoideae</taxon>
        <taxon>Panicodae</taxon>
        <taxon>Paniceae</taxon>
        <taxon>Panicinae</taxon>
        <taxon>Panicum</taxon>
        <taxon>Panicum sect. Panicum</taxon>
    </lineage>
</organism>
<dbReference type="SUPFAM" id="SSF49599">
    <property type="entry name" value="TRAF domain-like"/>
    <property type="match status" value="1"/>
</dbReference>
<dbReference type="Proteomes" id="UP000244336">
    <property type="component" value="Chromosome 2"/>
</dbReference>
<keyword evidence="3" id="KW-1185">Reference proteome</keyword>
<dbReference type="InterPro" id="IPR008974">
    <property type="entry name" value="TRAF-like"/>
</dbReference>
<dbReference type="InterPro" id="IPR002083">
    <property type="entry name" value="MATH/TRAF_dom"/>
</dbReference>
<protein>
    <recommendedName>
        <fullName evidence="1">MATH domain-containing protein</fullName>
    </recommendedName>
</protein>
<evidence type="ECO:0000313" key="3">
    <source>
        <dbReference type="Proteomes" id="UP000244336"/>
    </source>
</evidence>
<name>A0A2T7EWB8_9POAL</name>
<dbReference type="PROSITE" id="PS50144">
    <property type="entry name" value="MATH"/>
    <property type="match status" value="1"/>
</dbReference>
<dbReference type="Pfam" id="PF22486">
    <property type="entry name" value="MATH_2"/>
    <property type="match status" value="1"/>
</dbReference>
<dbReference type="Gene3D" id="2.60.210.10">
    <property type="entry name" value="Apoptosis, Tumor Necrosis Factor Receptor Associated Protein 2, Chain A"/>
    <property type="match status" value="1"/>
</dbReference>
<evidence type="ECO:0000259" key="1">
    <source>
        <dbReference type="PROSITE" id="PS50144"/>
    </source>
</evidence>
<dbReference type="EMBL" id="CM009750">
    <property type="protein sequence ID" value="PUZ72108.1"/>
    <property type="molecule type" value="Genomic_DNA"/>
</dbReference>
<dbReference type="PANTHER" id="PTHR46162">
    <property type="entry name" value="TRAF-LIKE FAMILY PROTEIN"/>
    <property type="match status" value="1"/>
</dbReference>
<feature type="domain" description="MATH" evidence="1">
    <location>
        <begin position="1"/>
        <end position="75"/>
    </location>
</feature>
<accession>A0A2T7EWB8</accession>
<dbReference type="Gramene" id="PUZ72108">
    <property type="protein sequence ID" value="PUZ72108"/>
    <property type="gene ID" value="GQ55_2G366800"/>
</dbReference>
<dbReference type="PANTHER" id="PTHR46162:SF16">
    <property type="entry name" value="MATH DOMAIN CONTAINING PROTEIN"/>
    <property type="match status" value="1"/>
</dbReference>
<reference evidence="2 3" key="1">
    <citation type="submission" date="2018-04" db="EMBL/GenBank/DDBJ databases">
        <title>WGS assembly of Panicum hallii var. hallii HAL2.</title>
        <authorList>
            <person name="Lovell J."/>
            <person name="Jenkins J."/>
            <person name="Lowry D."/>
            <person name="Mamidi S."/>
            <person name="Sreedasyam A."/>
            <person name="Weng X."/>
            <person name="Barry K."/>
            <person name="Bonette J."/>
            <person name="Campitelli B."/>
            <person name="Daum C."/>
            <person name="Gordon S."/>
            <person name="Gould B."/>
            <person name="Lipzen A."/>
            <person name="MacQueen A."/>
            <person name="Palacio-Mejia J."/>
            <person name="Plott C."/>
            <person name="Shakirov E."/>
            <person name="Shu S."/>
            <person name="Yoshinaga Y."/>
            <person name="Zane M."/>
            <person name="Rokhsar D."/>
            <person name="Grimwood J."/>
            <person name="Schmutz J."/>
            <person name="Juenger T."/>
        </authorList>
    </citation>
    <scope>NUCLEOTIDE SEQUENCE [LARGE SCALE GENOMIC DNA]</scope>
    <source>
        <strain evidence="3">cv. HAL2</strain>
    </source>
</reference>
<dbReference type="OrthoDB" id="1883087at2759"/>
<proteinExistence type="predicted"/>
<evidence type="ECO:0000313" key="2">
    <source>
        <dbReference type="EMBL" id="PUZ72108.1"/>
    </source>
</evidence>